<sequence length="138" mass="16539">MLHSLEQFTKKYVEFNSTELFTLASLFKPVSFNENDFIIKKSQRVSNIYFLDSGVLKSYIENNNRMYNVKFYFSPIFFSDLNGIINKKGTNRNFTSVKKSNIFMASFEDIKKLNTISEKHKHFFKMIFEDDYMFNYIF</sequence>
<name>A0ABU9N8G6_9FLAO</name>
<dbReference type="InterPro" id="IPR000595">
    <property type="entry name" value="cNMP-bd_dom"/>
</dbReference>
<protein>
    <recommendedName>
        <fullName evidence="1">Cyclic nucleotide-binding domain-containing protein</fullName>
    </recommendedName>
</protein>
<accession>A0ABU9N8G6</accession>
<dbReference type="InterPro" id="IPR018490">
    <property type="entry name" value="cNMP-bd_dom_sf"/>
</dbReference>
<organism evidence="2 3">
    <name type="scientific">Flavobacterium aureirubrum</name>
    <dbReference type="NCBI Taxonomy" id="3133147"/>
    <lineage>
        <taxon>Bacteria</taxon>
        <taxon>Pseudomonadati</taxon>
        <taxon>Bacteroidota</taxon>
        <taxon>Flavobacteriia</taxon>
        <taxon>Flavobacteriales</taxon>
        <taxon>Flavobacteriaceae</taxon>
        <taxon>Flavobacterium</taxon>
    </lineage>
</organism>
<dbReference type="Proteomes" id="UP001460072">
    <property type="component" value="Unassembled WGS sequence"/>
</dbReference>
<dbReference type="SUPFAM" id="SSF51206">
    <property type="entry name" value="cAMP-binding domain-like"/>
    <property type="match status" value="1"/>
</dbReference>
<evidence type="ECO:0000313" key="3">
    <source>
        <dbReference type="Proteomes" id="UP001460072"/>
    </source>
</evidence>
<comment type="caution">
    <text evidence="2">The sequence shown here is derived from an EMBL/GenBank/DDBJ whole genome shotgun (WGS) entry which is preliminary data.</text>
</comment>
<dbReference type="Gene3D" id="2.60.120.10">
    <property type="entry name" value="Jelly Rolls"/>
    <property type="match status" value="1"/>
</dbReference>
<gene>
    <name evidence="2" type="ORF">WFZ85_09750</name>
</gene>
<reference evidence="2 3" key="1">
    <citation type="submission" date="2024-03" db="EMBL/GenBank/DDBJ databases">
        <title>Two novel species of the genus Flavobacterium exhibiting potentially degradation of complex polysaccharides.</title>
        <authorList>
            <person name="Lian X."/>
        </authorList>
    </citation>
    <scope>NUCLEOTIDE SEQUENCE [LARGE SCALE GENOMIC DNA]</scope>
    <source>
        <strain evidence="3">j3</strain>
    </source>
</reference>
<dbReference type="EMBL" id="JBCGDO010000012">
    <property type="protein sequence ID" value="MEM0542903.1"/>
    <property type="molecule type" value="Genomic_DNA"/>
</dbReference>
<dbReference type="PROSITE" id="PS50042">
    <property type="entry name" value="CNMP_BINDING_3"/>
    <property type="match status" value="1"/>
</dbReference>
<dbReference type="InterPro" id="IPR014710">
    <property type="entry name" value="RmlC-like_jellyroll"/>
</dbReference>
<keyword evidence="3" id="KW-1185">Reference proteome</keyword>
<feature type="domain" description="Cyclic nucleotide-binding" evidence="1">
    <location>
        <begin position="11"/>
        <end position="101"/>
    </location>
</feature>
<dbReference type="RefSeq" id="WP_342696108.1">
    <property type="nucleotide sequence ID" value="NZ_JBCGDO010000012.1"/>
</dbReference>
<evidence type="ECO:0000313" key="2">
    <source>
        <dbReference type="EMBL" id="MEM0542903.1"/>
    </source>
</evidence>
<evidence type="ECO:0000259" key="1">
    <source>
        <dbReference type="PROSITE" id="PS50042"/>
    </source>
</evidence>
<proteinExistence type="predicted"/>